<evidence type="ECO:0000256" key="3">
    <source>
        <dbReference type="ARBA" id="ARBA00022692"/>
    </source>
</evidence>
<protein>
    <submittedName>
        <fullName evidence="7">Uncharacterized protein</fullName>
    </submittedName>
</protein>
<comment type="subcellular location">
    <subcellularLocation>
        <location evidence="1">Membrane</location>
        <topology evidence="1">Multi-pass membrane protein</topology>
    </subcellularLocation>
</comment>
<gene>
    <name evidence="7" type="ORF">MKW98_021845</name>
</gene>
<comment type="caution">
    <text evidence="7">The sequence shown here is derived from an EMBL/GenBank/DDBJ whole genome shotgun (WGS) entry which is preliminary data.</text>
</comment>
<dbReference type="SUPFAM" id="SSF103473">
    <property type="entry name" value="MFS general substrate transporter"/>
    <property type="match status" value="1"/>
</dbReference>
<feature type="transmembrane region" description="Helical" evidence="6">
    <location>
        <begin position="55"/>
        <end position="74"/>
    </location>
</feature>
<dbReference type="AlphaFoldDB" id="A0AAD4SET9"/>
<evidence type="ECO:0000256" key="5">
    <source>
        <dbReference type="ARBA" id="ARBA00023136"/>
    </source>
</evidence>
<feature type="transmembrane region" description="Helical" evidence="6">
    <location>
        <begin position="427"/>
        <end position="447"/>
    </location>
</feature>
<evidence type="ECO:0000313" key="7">
    <source>
        <dbReference type="EMBL" id="KAI3901681.1"/>
    </source>
</evidence>
<feature type="transmembrane region" description="Helical" evidence="6">
    <location>
        <begin position="467"/>
        <end position="488"/>
    </location>
</feature>
<dbReference type="InterPro" id="IPR036259">
    <property type="entry name" value="MFS_trans_sf"/>
</dbReference>
<reference evidence="7" key="1">
    <citation type="submission" date="2022-04" db="EMBL/GenBank/DDBJ databases">
        <title>A functionally conserved STORR gene fusion in Papaver species that diverged 16.8 million years ago.</title>
        <authorList>
            <person name="Catania T."/>
        </authorList>
    </citation>
    <scope>NUCLEOTIDE SEQUENCE</scope>
    <source>
        <strain evidence="7">S-188037</strain>
    </source>
</reference>
<feature type="transmembrane region" description="Helical" evidence="6">
    <location>
        <begin position="142"/>
        <end position="160"/>
    </location>
</feature>
<keyword evidence="8" id="KW-1185">Reference proteome</keyword>
<feature type="transmembrane region" description="Helical" evidence="6">
    <location>
        <begin position="388"/>
        <end position="406"/>
    </location>
</feature>
<comment type="similarity">
    <text evidence="2">Belongs to the major facilitator superfamily. Proton-dependent oligopeptide transporter (POT/PTR) (TC 2.A.17) family.</text>
</comment>
<organism evidence="7 8">
    <name type="scientific">Papaver atlanticum</name>
    <dbReference type="NCBI Taxonomy" id="357466"/>
    <lineage>
        <taxon>Eukaryota</taxon>
        <taxon>Viridiplantae</taxon>
        <taxon>Streptophyta</taxon>
        <taxon>Embryophyta</taxon>
        <taxon>Tracheophyta</taxon>
        <taxon>Spermatophyta</taxon>
        <taxon>Magnoliopsida</taxon>
        <taxon>Ranunculales</taxon>
        <taxon>Papaveraceae</taxon>
        <taxon>Papaveroideae</taxon>
        <taxon>Papaver</taxon>
    </lineage>
</organism>
<evidence type="ECO:0000256" key="4">
    <source>
        <dbReference type="ARBA" id="ARBA00022989"/>
    </source>
</evidence>
<dbReference type="PANTHER" id="PTHR11654">
    <property type="entry name" value="OLIGOPEPTIDE TRANSPORTER-RELATED"/>
    <property type="match status" value="1"/>
</dbReference>
<accession>A0AAD4SET9</accession>
<dbReference type="Pfam" id="PF00854">
    <property type="entry name" value="PTR2"/>
    <property type="match status" value="1"/>
</dbReference>
<dbReference type="EMBL" id="JAJJMB010011511">
    <property type="protein sequence ID" value="KAI3901681.1"/>
    <property type="molecule type" value="Genomic_DNA"/>
</dbReference>
<dbReference type="InterPro" id="IPR000109">
    <property type="entry name" value="POT_fam"/>
</dbReference>
<name>A0AAD4SET9_9MAGN</name>
<proteinExistence type="inferred from homology"/>
<keyword evidence="3 6" id="KW-0812">Transmembrane</keyword>
<evidence type="ECO:0000256" key="2">
    <source>
        <dbReference type="ARBA" id="ARBA00005982"/>
    </source>
</evidence>
<keyword evidence="4 6" id="KW-1133">Transmembrane helix</keyword>
<feature type="transmembrane region" description="Helical" evidence="6">
    <location>
        <begin position="166"/>
        <end position="188"/>
    </location>
</feature>
<dbReference type="Proteomes" id="UP001202328">
    <property type="component" value="Unassembled WGS sequence"/>
</dbReference>
<evidence type="ECO:0000256" key="6">
    <source>
        <dbReference type="SAM" id="Phobius"/>
    </source>
</evidence>
<dbReference type="GO" id="GO:0022857">
    <property type="term" value="F:transmembrane transporter activity"/>
    <property type="evidence" value="ECO:0007669"/>
    <property type="project" value="InterPro"/>
</dbReference>
<dbReference type="Gene3D" id="1.20.1250.20">
    <property type="entry name" value="MFS general substrate transporter like domains"/>
    <property type="match status" value="1"/>
</dbReference>
<feature type="transmembrane region" description="Helical" evidence="6">
    <location>
        <begin position="277"/>
        <end position="300"/>
    </location>
</feature>
<dbReference type="GO" id="GO:0016020">
    <property type="term" value="C:membrane"/>
    <property type="evidence" value="ECO:0007669"/>
    <property type="project" value="UniProtKB-SubCell"/>
</dbReference>
<evidence type="ECO:0000256" key="1">
    <source>
        <dbReference type="ARBA" id="ARBA00004141"/>
    </source>
</evidence>
<keyword evidence="5 6" id="KW-0472">Membrane</keyword>
<evidence type="ECO:0000313" key="8">
    <source>
        <dbReference type="Proteomes" id="UP001202328"/>
    </source>
</evidence>
<sequence length="510" mass="55824">MDDDEEAQPTVVGRARGGWITFPFITAQISNIVNGCTNFLPIAGTILADSSFGNFAVVNVSSIISLLGMVLLCLTASIRSLRHSQCVNGSLTTSTCETPSTIQYAVLYTAITLASLGIGGTRFTIATMGADQFGKQKHQASFLNWYFFTNVVGSTVLVYIQDNVGWNWGLGLSSAANAIGFIVFLGTIRYYRCVKPSVSPFMSIAHVVVAATAKRRISLSSEATTYYHENTKGKFLNHAAIKCEGDFGEDGTIARPWKLCTVQEVEDLKALLKILPLWSTGVFLSIPIGIQSSLVVLQALTMDRHIGSHFNAPAAIFLTFKDRFLLPTYQRLLNRTLTPLQRVGIGHVLNIIGMAASAIVEAKRLNVARSQNIAGTSLPGNMVVPMSALWLVGPLAIVGIGEAFHFPGQVSLYYQEFPKSLRSTSTAMISMLVALGYYLSTALIGLVRRVTKWLADDINEGRLDNVFWLLVVIGVINFGYYLTCSVMYKYKSIMDDDEKCAEVHDEYQLK</sequence>